<sequence>MDKISAIRSFVEVASCGSFTQAAEQLGLSRLQVSRHIQEVERWLGLRLLHRTTRSVSLSVQGEEAFIYCQKILDEVAALQNRAQRHRQELVGSIRIASPIGLGQALLFDAVDDFTREHPEVKVQLVLSDELVQLVDERVDIALRYTQQPGESLIARRLMHIDSVLCASPDYLAGHAPITTLEDITAHNCLIHASQTSWLFVKDNQNISQPVYGNLQANDMGVLLKAALRGKGLIHLPCDLANAHLASGELVELLPEYHLPGKTLWAVYLSRSYQQHLIRHFIDFLAERWQQDILKQPAPVSRNLRV</sequence>
<organism evidence="6 7">
    <name type="scientific">Shewanella insulae</name>
    <dbReference type="NCBI Taxonomy" id="2681496"/>
    <lineage>
        <taxon>Bacteria</taxon>
        <taxon>Pseudomonadati</taxon>
        <taxon>Pseudomonadota</taxon>
        <taxon>Gammaproteobacteria</taxon>
        <taxon>Alteromonadales</taxon>
        <taxon>Shewanellaceae</taxon>
        <taxon>Shewanella</taxon>
    </lineage>
</organism>
<dbReference type="GO" id="GO:0003700">
    <property type="term" value="F:DNA-binding transcription factor activity"/>
    <property type="evidence" value="ECO:0007669"/>
    <property type="project" value="InterPro"/>
</dbReference>
<gene>
    <name evidence="6" type="ORF">GNT65_18415</name>
</gene>
<dbReference type="CDD" id="cd08422">
    <property type="entry name" value="PBP2_CrgA_like"/>
    <property type="match status" value="1"/>
</dbReference>
<evidence type="ECO:0000313" key="7">
    <source>
        <dbReference type="Proteomes" id="UP000474778"/>
    </source>
</evidence>
<dbReference type="PANTHER" id="PTHR30537:SF35">
    <property type="entry name" value="TRANSCRIPTIONAL REGULATORY PROTEIN"/>
    <property type="match status" value="1"/>
</dbReference>
<keyword evidence="3" id="KW-0238">DNA-binding</keyword>
<comment type="similarity">
    <text evidence="1">Belongs to the LysR transcriptional regulatory family.</text>
</comment>
<dbReference type="AlphaFoldDB" id="A0A6L7I247"/>
<reference evidence="6 7" key="1">
    <citation type="submission" date="2019-12" db="EMBL/GenBank/DDBJ databases">
        <title>Shewanella insulae sp. nov., isolated from a tidal flat.</title>
        <authorList>
            <person name="Yoon J.-H."/>
        </authorList>
    </citation>
    <scope>NUCLEOTIDE SEQUENCE [LARGE SCALE GENOMIC DNA]</scope>
    <source>
        <strain evidence="6 7">JBTF-M18</strain>
    </source>
</reference>
<dbReference type="Proteomes" id="UP000474778">
    <property type="component" value="Unassembled WGS sequence"/>
</dbReference>
<name>A0A6L7I247_9GAMM</name>
<comment type="caution">
    <text evidence="6">The sequence shown here is derived from an EMBL/GenBank/DDBJ whole genome shotgun (WGS) entry which is preliminary data.</text>
</comment>
<dbReference type="EMBL" id="WRPA01000022">
    <property type="protein sequence ID" value="MXR70635.1"/>
    <property type="molecule type" value="Genomic_DNA"/>
</dbReference>
<dbReference type="GO" id="GO:0006351">
    <property type="term" value="P:DNA-templated transcription"/>
    <property type="evidence" value="ECO:0007669"/>
    <property type="project" value="TreeGrafter"/>
</dbReference>
<dbReference type="InterPro" id="IPR005119">
    <property type="entry name" value="LysR_subst-bd"/>
</dbReference>
<dbReference type="RefSeq" id="WP_160798649.1">
    <property type="nucleotide sequence ID" value="NZ_WRPA01000022.1"/>
</dbReference>
<dbReference type="PANTHER" id="PTHR30537">
    <property type="entry name" value="HTH-TYPE TRANSCRIPTIONAL REGULATOR"/>
    <property type="match status" value="1"/>
</dbReference>
<dbReference type="InterPro" id="IPR036388">
    <property type="entry name" value="WH-like_DNA-bd_sf"/>
</dbReference>
<keyword evidence="7" id="KW-1185">Reference proteome</keyword>
<evidence type="ECO:0000313" key="6">
    <source>
        <dbReference type="EMBL" id="MXR70635.1"/>
    </source>
</evidence>
<protein>
    <submittedName>
        <fullName evidence="6">LysR family transcriptional regulator</fullName>
    </submittedName>
</protein>
<evidence type="ECO:0000256" key="2">
    <source>
        <dbReference type="ARBA" id="ARBA00023015"/>
    </source>
</evidence>
<dbReference type="Pfam" id="PF00126">
    <property type="entry name" value="HTH_1"/>
    <property type="match status" value="1"/>
</dbReference>
<evidence type="ECO:0000256" key="1">
    <source>
        <dbReference type="ARBA" id="ARBA00009437"/>
    </source>
</evidence>
<feature type="domain" description="HTH lysR-type" evidence="5">
    <location>
        <begin position="1"/>
        <end position="59"/>
    </location>
</feature>
<dbReference type="PROSITE" id="PS50931">
    <property type="entry name" value="HTH_LYSR"/>
    <property type="match status" value="1"/>
</dbReference>
<dbReference type="InterPro" id="IPR000847">
    <property type="entry name" value="LysR_HTH_N"/>
</dbReference>
<evidence type="ECO:0000256" key="4">
    <source>
        <dbReference type="ARBA" id="ARBA00023163"/>
    </source>
</evidence>
<accession>A0A6L7I247</accession>
<dbReference type="SUPFAM" id="SSF53850">
    <property type="entry name" value="Periplasmic binding protein-like II"/>
    <property type="match status" value="1"/>
</dbReference>
<dbReference type="SUPFAM" id="SSF46785">
    <property type="entry name" value="Winged helix' DNA-binding domain"/>
    <property type="match status" value="1"/>
</dbReference>
<keyword evidence="2" id="KW-0805">Transcription regulation</keyword>
<dbReference type="Gene3D" id="1.10.10.10">
    <property type="entry name" value="Winged helix-like DNA-binding domain superfamily/Winged helix DNA-binding domain"/>
    <property type="match status" value="1"/>
</dbReference>
<evidence type="ECO:0000256" key="3">
    <source>
        <dbReference type="ARBA" id="ARBA00023125"/>
    </source>
</evidence>
<dbReference type="Gene3D" id="3.40.190.290">
    <property type="match status" value="1"/>
</dbReference>
<dbReference type="InterPro" id="IPR036390">
    <property type="entry name" value="WH_DNA-bd_sf"/>
</dbReference>
<dbReference type="InterPro" id="IPR058163">
    <property type="entry name" value="LysR-type_TF_proteobact-type"/>
</dbReference>
<dbReference type="GO" id="GO:0043565">
    <property type="term" value="F:sequence-specific DNA binding"/>
    <property type="evidence" value="ECO:0007669"/>
    <property type="project" value="TreeGrafter"/>
</dbReference>
<evidence type="ECO:0000259" key="5">
    <source>
        <dbReference type="PROSITE" id="PS50931"/>
    </source>
</evidence>
<dbReference type="FunFam" id="1.10.10.10:FF:000001">
    <property type="entry name" value="LysR family transcriptional regulator"/>
    <property type="match status" value="1"/>
</dbReference>
<dbReference type="Pfam" id="PF03466">
    <property type="entry name" value="LysR_substrate"/>
    <property type="match status" value="1"/>
</dbReference>
<keyword evidence="4" id="KW-0804">Transcription</keyword>
<proteinExistence type="inferred from homology"/>